<name>A0A7V1PTZ7_CALAY</name>
<organism evidence="11">
    <name type="scientific">Caldithrix abyssi</name>
    <dbReference type="NCBI Taxonomy" id="187145"/>
    <lineage>
        <taxon>Bacteria</taxon>
        <taxon>Pseudomonadati</taxon>
        <taxon>Calditrichota</taxon>
        <taxon>Calditrichia</taxon>
        <taxon>Calditrichales</taxon>
        <taxon>Calditrichaceae</taxon>
        <taxon>Caldithrix</taxon>
    </lineage>
</organism>
<gene>
    <name evidence="7 11" type="primary">flgK</name>
    <name evidence="11" type="ORF">ENJ10_01375</name>
</gene>
<protein>
    <recommendedName>
        <fullName evidence="4 7">Flagellar hook-associated protein 1</fullName>
        <shortName evidence="7">HAP1</shortName>
    </recommendedName>
</protein>
<dbReference type="Pfam" id="PF22638">
    <property type="entry name" value="FlgK_D1"/>
    <property type="match status" value="1"/>
</dbReference>
<keyword evidence="11" id="KW-0969">Cilium</keyword>
<evidence type="ECO:0000256" key="5">
    <source>
        <dbReference type="ARBA" id="ARBA00022525"/>
    </source>
</evidence>
<keyword evidence="11" id="KW-0966">Cell projection</keyword>
<comment type="similarity">
    <text evidence="3 7">Belongs to the flagella basal body rod proteins family.</text>
</comment>
<comment type="subcellular location">
    <subcellularLocation>
        <location evidence="1 7">Bacterial flagellum</location>
    </subcellularLocation>
    <subcellularLocation>
        <location evidence="2 7">Secreted</location>
    </subcellularLocation>
</comment>
<dbReference type="GO" id="GO:0009424">
    <property type="term" value="C:bacterial-type flagellum hook"/>
    <property type="evidence" value="ECO:0007669"/>
    <property type="project" value="UniProtKB-UniRule"/>
</dbReference>
<dbReference type="Proteomes" id="UP000886005">
    <property type="component" value="Unassembled WGS sequence"/>
</dbReference>
<dbReference type="Pfam" id="PF00460">
    <property type="entry name" value="Flg_bb_rod"/>
    <property type="match status" value="1"/>
</dbReference>
<dbReference type="AlphaFoldDB" id="A0A7V1PTZ7"/>
<dbReference type="SUPFAM" id="SSF64518">
    <property type="entry name" value="Phase 1 flagellin"/>
    <property type="match status" value="1"/>
</dbReference>
<dbReference type="InterPro" id="IPR002371">
    <property type="entry name" value="FlgK"/>
</dbReference>
<proteinExistence type="inferred from homology"/>
<evidence type="ECO:0000256" key="2">
    <source>
        <dbReference type="ARBA" id="ARBA00004613"/>
    </source>
</evidence>
<evidence type="ECO:0000256" key="3">
    <source>
        <dbReference type="ARBA" id="ARBA00009677"/>
    </source>
</evidence>
<evidence type="ECO:0000256" key="1">
    <source>
        <dbReference type="ARBA" id="ARBA00004365"/>
    </source>
</evidence>
<dbReference type="GO" id="GO:0005576">
    <property type="term" value="C:extracellular region"/>
    <property type="evidence" value="ECO:0007669"/>
    <property type="project" value="UniProtKB-SubCell"/>
</dbReference>
<dbReference type="EMBL" id="DRLD01000037">
    <property type="protein sequence ID" value="HED09316.1"/>
    <property type="molecule type" value="Genomic_DNA"/>
</dbReference>
<evidence type="ECO:0000256" key="4">
    <source>
        <dbReference type="ARBA" id="ARBA00016244"/>
    </source>
</evidence>
<dbReference type="PANTHER" id="PTHR30033">
    <property type="entry name" value="FLAGELLAR HOOK-ASSOCIATED PROTEIN 1"/>
    <property type="match status" value="1"/>
</dbReference>
<dbReference type="InterPro" id="IPR001444">
    <property type="entry name" value="Flag_bb_rod_N"/>
</dbReference>
<evidence type="ECO:0000259" key="10">
    <source>
        <dbReference type="Pfam" id="PF22638"/>
    </source>
</evidence>
<dbReference type="InterPro" id="IPR053927">
    <property type="entry name" value="FlgK_helical"/>
</dbReference>
<dbReference type="InterPro" id="IPR010930">
    <property type="entry name" value="Flg_bb/hook_C_dom"/>
</dbReference>
<dbReference type="PRINTS" id="PR01005">
    <property type="entry name" value="FLGHOOKAP1"/>
</dbReference>
<dbReference type="GO" id="GO:0044780">
    <property type="term" value="P:bacterial-type flagellum assembly"/>
    <property type="evidence" value="ECO:0007669"/>
    <property type="project" value="InterPro"/>
</dbReference>
<dbReference type="NCBIfam" id="TIGR02492">
    <property type="entry name" value="flgK_ends"/>
    <property type="match status" value="1"/>
</dbReference>
<keyword evidence="6 7" id="KW-0975">Bacterial flagellum</keyword>
<evidence type="ECO:0000313" key="11">
    <source>
        <dbReference type="EMBL" id="HED09316.1"/>
    </source>
</evidence>
<accession>A0A7V1PTZ7</accession>
<evidence type="ECO:0000259" key="9">
    <source>
        <dbReference type="Pfam" id="PF06429"/>
    </source>
</evidence>
<evidence type="ECO:0000256" key="7">
    <source>
        <dbReference type="RuleBase" id="RU362065"/>
    </source>
</evidence>
<evidence type="ECO:0000259" key="8">
    <source>
        <dbReference type="Pfam" id="PF00460"/>
    </source>
</evidence>
<keyword evidence="5 7" id="KW-0964">Secreted</keyword>
<feature type="domain" description="Flagellar hook-associated protein FlgK helical" evidence="10">
    <location>
        <begin position="94"/>
        <end position="318"/>
    </location>
</feature>
<sequence length="452" mass="49530">MSISSMFEIGRRSLSAYKSAIDVTSGNIANANNPGYTRRRVDLRNLTQTNGVLGRLGSGVAPADLMRTRQRFAETALWRENAGLSKYQQSEALLQQVESIFGDSSSGGLSSVLSEFWNSWNDLANDPESDALRSLVKNKGQLLADSMNNTYNRTLQFQQQVKPQITSTVNDINRIGRQLININKELRVSDNPDLMDSRDQLITELSKMININVKEKDNGEVSIFFGGYILISDTKQNELSVNYNTDSAVQSVGVVFKDSNYEPEIEGGSLAGLVDTFNNKVPSYLDSLDTLAVNVAEKVNELHAAGYNVAGTTGVNFFDDGVSGASSFRMNAAIVEDPTLIATRAATEGVGSNSVAESIFNLQFDTIVENQAPSDFFTNLLSVIGSDIDNASFLRESQELITQNLQTQKDQVAGVSLDEEMTKLVQYEQAYQAAAKIINTVDQMLETVLSLR</sequence>
<comment type="caution">
    <text evidence="11">The sequence shown here is derived from an EMBL/GenBank/DDBJ whole genome shotgun (WGS) entry which is preliminary data.</text>
</comment>
<feature type="domain" description="Flagellar basal body rod protein N-terminal" evidence="8">
    <location>
        <begin position="9"/>
        <end position="37"/>
    </location>
</feature>
<evidence type="ECO:0000256" key="6">
    <source>
        <dbReference type="ARBA" id="ARBA00023143"/>
    </source>
</evidence>
<feature type="domain" description="Flagellar basal-body/hook protein C-terminal" evidence="9">
    <location>
        <begin position="413"/>
        <end position="451"/>
    </location>
</feature>
<dbReference type="GO" id="GO:0005198">
    <property type="term" value="F:structural molecule activity"/>
    <property type="evidence" value="ECO:0007669"/>
    <property type="project" value="UniProtKB-UniRule"/>
</dbReference>
<dbReference type="Pfam" id="PF06429">
    <property type="entry name" value="Flg_bbr_C"/>
    <property type="match status" value="1"/>
</dbReference>
<keyword evidence="11" id="KW-0282">Flagellum</keyword>
<dbReference type="PANTHER" id="PTHR30033:SF1">
    <property type="entry name" value="FLAGELLAR HOOK-ASSOCIATED PROTEIN 1"/>
    <property type="match status" value="1"/>
</dbReference>
<reference evidence="11" key="1">
    <citation type="journal article" date="2020" name="mSystems">
        <title>Genome- and Community-Level Interaction Insights into Carbon Utilization and Element Cycling Functions of Hydrothermarchaeota in Hydrothermal Sediment.</title>
        <authorList>
            <person name="Zhou Z."/>
            <person name="Liu Y."/>
            <person name="Xu W."/>
            <person name="Pan J."/>
            <person name="Luo Z.H."/>
            <person name="Li M."/>
        </authorList>
    </citation>
    <scope>NUCLEOTIDE SEQUENCE [LARGE SCALE GENOMIC DNA]</scope>
    <source>
        <strain evidence="11">HyVt-456</strain>
    </source>
</reference>